<keyword evidence="5" id="KW-0833">Ubl conjugation pathway</keyword>
<dbReference type="InterPro" id="IPR050164">
    <property type="entry name" value="Peptidase_C19"/>
</dbReference>
<comment type="catalytic activity">
    <reaction evidence="1">
        <text>Thiol-dependent hydrolysis of ester, thioester, amide, peptide and isopeptide bonds formed by the C-terminal Gly of ubiquitin (a 76-residue protein attached to proteins as an intracellular targeting signal).</text>
        <dbReference type="EC" id="3.4.19.12"/>
    </reaction>
</comment>
<comment type="similarity">
    <text evidence="2">Belongs to the peptidase C19 family.</text>
</comment>
<name>A0ABR2KR74_9EUKA</name>
<reference evidence="9 10" key="1">
    <citation type="submission" date="2024-04" db="EMBL/GenBank/DDBJ databases">
        <title>Tritrichomonas musculus Genome.</title>
        <authorList>
            <person name="Alves-Ferreira E."/>
            <person name="Grigg M."/>
            <person name="Lorenzi H."/>
            <person name="Galac M."/>
        </authorList>
    </citation>
    <scope>NUCLEOTIDE SEQUENCE [LARGE SCALE GENOMIC DNA]</scope>
    <source>
        <strain evidence="9 10">EAF2021</strain>
    </source>
</reference>
<accession>A0ABR2KR74</accession>
<evidence type="ECO:0000313" key="9">
    <source>
        <dbReference type="EMBL" id="KAK8893640.1"/>
    </source>
</evidence>
<dbReference type="PROSITE" id="PS50235">
    <property type="entry name" value="USP_3"/>
    <property type="match status" value="1"/>
</dbReference>
<evidence type="ECO:0000256" key="1">
    <source>
        <dbReference type="ARBA" id="ARBA00000707"/>
    </source>
</evidence>
<evidence type="ECO:0000259" key="8">
    <source>
        <dbReference type="PROSITE" id="PS50235"/>
    </source>
</evidence>
<dbReference type="CDD" id="cd02257">
    <property type="entry name" value="Peptidase_C19"/>
    <property type="match status" value="1"/>
</dbReference>
<proteinExistence type="inferred from homology"/>
<dbReference type="Proteomes" id="UP001470230">
    <property type="component" value="Unassembled WGS sequence"/>
</dbReference>
<evidence type="ECO:0000256" key="5">
    <source>
        <dbReference type="ARBA" id="ARBA00022786"/>
    </source>
</evidence>
<dbReference type="PROSITE" id="PS00973">
    <property type="entry name" value="USP_2"/>
    <property type="match status" value="1"/>
</dbReference>
<dbReference type="Gene3D" id="3.90.70.10">
    <property type="entry name" value="Cysteine proteinases"/>
    <property type="match status" value="1"/>
</dbReference>
<keyword evidence="7" id="KW-0788">Thiol protease</keyword>
<dbReference type="PANTHER" id="PTHR24006">
    <property type="entry name" value="UBIQUITIN CARBOXYL-TERMINAL HYDROLASE"/>
    <property type="match status" value="1"/>
</dbReference>
<organism evidence="9 10">
    <name type="scientific">Tritrichomonas musculus</name>
    <dbReference type="NCBI Taxonomy" id="1915356"/>
    <lineage>
        <taxon>Eukaryota</taxon>
        <taxon>Metamonada</taxon>
        <taxon>Parabasalia</taxon>
        <taxon>Tritrichomonadida</taxon>
        <taxon>Tritrichomonadidae</taxon>
        <taxon>Tritrichomonas</taxon>
    </lineage>
</organism>
<dbReference type="InterPro" id="IPR038765">
    <property type="entry name" value="Papain-like_cys_pep_sf"/>
</dbReference>
<sequence>MAQCEIPNALAKGVCIDMSMNECTQKISQRPQSEIKFYSNSYLPDDYFSYEKAVSYFQQGITNKPPSGLINIGYNCYMNSVIQCLAYTPGFQQFCLSMPNVMYEKNSDSAFFLDSFAHMFSLLAEKKSICPDWLLSDCHLISEMYKLPVQQDAHEFLLNILDKFDNECRAALGNTHSLSNSSSLSFSSNSSSSVSLPSSPSDSIPDSSNQQSLVISSTPTFNGNTQHSTSKIDTMISNFFCGYSSISISCSECGLTTYKSSKFTDINIPILEYPDAETAVNDILSFQSQEIEGKCENCGKEACLTMSKQVNQFPLVLILTLMRFNNSLKKLEDFFEFQKILTIHTESSTSSDSESISDETDDENNSNNIKYQLYAMVVHEGRLINHGHFNAYVLDASGDWYKTDDVCIFKVKEEKILSSSPYVLFYKRIDL</sequence>
<evidence type="ECO:0000256" key="7">
    <source>
        <dbReference type="ARBA" id="ARBA00022807"/>
    </source>
</evidence>
<dbReference type="EC" id="3.4.19.12" evidence="3"/>
<feature type="domain" description="USP" evidence="8">
    <location>
        <begin position="67"/>
        <end position="429"/>
    </location>
</feature>
<dbReference type="PANTHER" id="PTHR24006:SF758">
    <property type="entry name" value="UBIQUITIN CARBOXYL-TERMINAL HYDROLASE 36"/>
    <property type="match status" value="1"/>
</dbReference>
<keyword evidence="4" id="KW-0645">Protease</keyword>
<evidence type="ECO:0000313" key="10">
    <source>
        <dbReference type="Proteomes" id="UP001470230"/>
    </source>
</evidence>
<dbReference type="Pfam" id="PF00443">
    <property type="entry name" value="UCH"/>
    <property type="match status" value="1"/>
</dbReference>
<evidence type="ECO:0000256" key="4">
    <source>
        <dbReference type="ARBA" id="ARBA00022670"/>
    </source>
</evidence>
<keyword evidence="10" id="KW-1185">Reference proteome</keyword>
<keyword evidence="6" id="KW-0378">Hydrolase</keyword>
<gene>
    <name evidence="9" type="ORF">M9Y10_022066</name>
</gene>
<dbReference type="InterPro" id="IPR028889">
    <property type="entry name" value="USP"/>
</dbReference>
<evidence type="ECO:0000256" key="6">
    <source>
        <dbReference type="ARBA" id="ARBA00022801"/>
    </source>
</evidence>
<dbReference type="SUPFAM" id="SSF54001">
    <property type="entry name" value="Cysteine proteinases"/>
    <property type="match status" value="1"/>
</dbReference>
<dbReference type="EMBL" id="JAPFFF010000003">
    <property type="protein sequence ID" value="KAK8893640.1"/>
    <property type="molecule type" value="Genomic_DNA"/>
</dbReference>
<comment type="caution">
    <text evidence="9">The sequence shown here is derived from an EMBL/GenBank/DDBJ whole genome shotgun (WGS) entry which is preliminary data.</text>
</comment>
<dbReference type="InterPro" id="IPR018200">
    <property type="entry name" value="USP_CS"/>
</dbReference>
<dbReference type="InterPro" id="IPR001394">
    <property type="entry name" value="Peptidase_C19_UCH"/>
</dbReference>
<protein>
    <recommendedName>
        <fullName evidence="3">ubiquitinyl hydrolase 1</fullName>
        <ecNumber evidence="3">3.4.19.12</ecNumber>
    </recommendedName>
</protein>
<evidence type="ECO:0000256" key="3">
    <source>
        <dbReference type="ARBA" id="ARBA00012759"/>
    </source>
</evidence>
<evidence type="ECO:0000256" key="2">
    <source>
        <dbReference type="ARBA" id="ARBA00009085"/>
    </source>
</evidence>